<dbReference type="GO" id="GO:0003677">
    <property type="term" value="F:DNA binding"/>
    <property type="evidence" value="ECO:0007669"/>
    <property type="project" value="InterPro"/>
</dbReference>
<name>A0A9X0L608_SOLP1</name>
<dbReference type="CDD" id="cd00093">
    <property type="entry name" value="HTH_XRE"/>
    <property type="match status" value="1"/>
</dbReference>
<dbReference type="Gene3D" id="1.10.260.40">
    <property type="entry name" value="lambda repressor-like DNA-binding domains"/>
    <property type="match status" value="1"/>
</dbReference>
<organism evidence="1 2">
    <name type="scientific">Solirubrum puertoriconensis</name>
    <dbReference type="NCBI Taxonomy" id="1751427"/>
    <lineage>
        <taxon>Bacteria</taxon>
        <taxon>Pseudomonadati</taxon>
        <taxon>Bacteroidota</taxon>
        <taxon>Cytophagia</taxon>
        <taxon>Cytophagales</taxon>
    </lineage>
</organism>
<keyword evidence="2" id="KW-1185">Reference proteome</keyword>
<accession>A0A9X0L608</accession>
<proteinExistence type="predicted"/>
<dbReference type="Proteomes" id="UP000054223">
    <property type="component" value="Unassembled WGS sequence"/>
</dbReference>
<evidence type="ECO:0000313" key="2">
    <source>
        <dbReference type="Proteomes" id="UP000054223"/>
    </source>
</evidence>
<evidence type="ECO:0000313" key="1">
    <source>
        <dbReference type="EMBL" id="KUG09184.1"/>
    </source>
</evidence>
<dbReference type="RefSeq" id="WP_059068767.1">
    <property type="nucleotide sequence ID" value="NZ_LNAL01000005.1"/>
</dbReference>
<dbReference type="AlphaFoldDB" id="A0A9X0L608"/>
<gene>
    <name evidence="1" type="ORF">ASU33_20445</name>
</gene>
<sequence length="120" mass="13183">MSHKVCSKAVGQRLAQLREELAATSGERWPQSRVAEVIGLDKNQVTRLELGKGTIDAFVAMLLFYQGRGYNLNWIVVPDNSAVSKRLPGPEEQGVDVAGSLALLLRLQADLDQVVGKLRR</sequence>
<dbReference type="EMBL" id="LNAL01000005">
    <property type="protein sequence ID" value="KUG09184.1"/>
    <property type="molecule type" value="Genomic_DNA"/>
</dbReference>
<protein>
    <submittedName>
        <fullName evidence="1">Uncharacterized protein</fullName>
    </submittedName>
</protein>
<dbReference type="InterPro" id="IPR010982">
    <property type="entry name" value="Lambda_DNA-bd_dom_sf"/>
</dbReference>
<dbReference type="InterPro" id="IPR001387">
    <property type="entry name" value="Cro/C1-type_HTH"/>
</dbReference>
<reference evidence="1 2" key="1">
    <citation type="submission" date="2015-11" db="EMBL/GenBank/DDBJ databases">
        <title>Solirubrum puertoriconensis gen. nov. an environmental bacteria isolated in Puerto Rico.</title>
        <authorList>
            <person name="Cuebas-Irizarry M.F."/>
            <person name="Montalvo-Rodriguez R."/>
        </authorList>
    </citation>
    <scope>NUCLEOTIDE SEQUENCE [LARGE SCALE GENOMIC DNA]</scope>
    <source>
        <strain evidence="1 2">MC1A</strain>
    </source>
</reference>
<comment type="caution">
    <text evidence="1">The sequence shown here is derived from an EMBL/GenBank/DDBJ whole genome shotgun (WGS) entry which is preliminary data.</text>
</comment>
<dbReference type="OrthoDB" id="882721at2"/>